<gene>
    <name evidence="6" type="ORF">PV07_06228</name>
</gene>
<dbReference type="AlphaFoldDB" id="A0A0D1ZR64"/>
<feature type="transmembrane region" description="Helical" evidence="5">
    <location>
        <begin position="446"/>
        <end position="469"/>
    </location>
</feature>
<proteinExistence type="predicted"/>
<feature type="transmembrane region" description="Helical" evidence="5">
    <location>
        <begin position="590"/>
        <end position="607"/>
    </location>
</feature>
<dbReference type="Pfam" id="PF01544">
    <property type="entry name" value="CorA"/>
    <property type="match status" value="1"/>
</dbReference>
<accession>A0A0D1ZR64</accession>
<comment type="subcellular location">
    <subcellularLocation>
        <location evidence="1">Membrane</location>
        <topology evidence="1">Multi-pass membrane protein</topology>
    </subcellularLocation>
</comment>
<evidence type="ECO:0000256" key="3">
    <source>
        <dbReference type="ARBA" id="ARBA00022989"/>
    </source>
</evidence>
<feature type="transmembrane region" description="Helical" evidence="5">
    <location>
        <begin position="750"/>
        <end position="767"/>
    </location>
</feature>
<feature type="transmembrane region" description="Helical" evidence="5">
    <location>
        <begin position="687"/>
        <end position="706"/>
    </location>
</feature>
<keyword evidence="7" id="KW-1185">Reference proteome</keyword>
<dbReference type="HOGENOM" id="CLU_323642_0_0_1"/>
<evidence type="ECO:0000256" key="4">
    <source>
        <dbReference type="ARBA" id="ARBA00023136"/>
    </source>
</evidence>
<evidence type="ECO:0000256" key="2">
    <source>
        <dbReference type="ARBA" id="ARBA00022692"/>
    </source>
</evidence>
<dbReference type="RefSeq" id="XP_016250702.1">
    <property type="nucleotide sequence ID" value="XM_016393183.1"/>
</dbReference>
<dbReference type="VEuPathDB" id="FungiDB:PV07_06228"/>
<feature type="transmembrane region" description="Helical" evidence="5">
    <location>
        <begin position="613"/>
        <end position="632"/>
    </location>
</feature>
<dbReference type="Proteomes" id="UP000054466">
    <property type="component" value="Unassembled WGS sequence"/>
</dbReference>
<evidence type="ECO:0000313" key="7">
    <source>
        <dbReference type="Proteomes" id="UP000054466"/>
    </source>
</evidence>
<sequence>MADAVAEQQGRDMANVVYGPAGHFSPEVSNLRSYVQHVLDLLKQYDPNSQLRGYLQDSIHDLANFGRKKLQGRNTTPDAPKLATKDLMLSFVTIPQRSDSPVDQLSPDDNLDKFLGEFRKKLFESGDAMMSICCLAPTPIEDVGAIMSLRSKMFGSPSRIRRKYEAPRIGIILTIDEYWLLGTEICENLLGITNAEERLLIPAENFTAQASESVPFLRDLDWNRFEFEWCRDPPNWTSSFDMYIWALHTTQPKVEGVTVYVRQVQPRWEVLLAYRQTQDETYSNPRRLLVDSRNAFGATPADLECPELIAIRLMLSIASLLCEDNRKFRDSCLNRISQLTLKIIPRQRLSGRKRPSREKINFLLHLDDHRQCGLRGIRRTKGLVQDISDFAKQVQLARSQAVDAVSERCDKLARDLGNLEHDLRSLGEMFTETSDMIKMQVDLEQISFTGVLALLAAIYLPFTFTAGMFGMNLKDPLWSTSTSHTSNKTSASSKLVSSQSNLTTQSQLSSATAIVHATTTSPAPALISTDSANLTASFAAALASQPGSYLFNFKQFWYIAVSVTAATIFLPIVVGPAFRATVQFSYNHREVWRLLVFLTLATGSITLGVLEGFIAACVFGTIQAFLALFMLIKRSRKPTNDKPVNRWILYASVVAGCMSFDLLHLNWAFDPKSSILTSISSLRSGYTLWPSLTGVVAPFWLFYLWVWNDRPLPEMANIDRLSARIPLLPMFLNKIDHLKNNHLATRESRAALRSIFILFGCGFNVMLSLFLPFGLYLGLVLTYFGLYGVHKCLVASTRRDSLADGFSGSKITWLIFEIVVVLSSLFWIFSNLGVLMGAPGLFPWLALRAIYSKRFIPWVFRTLRQAARAFRSSRSATAVVNQAQDSTRHHQQV</sequence>
<keyword evidence="3 5" id="KW-1133">Transmembrane helix</keyword>
<feature type="transmembrane region" description="Helical" evidence="5">
    <location>
        <begin position="834"/>
        <end position="851"/>
    </location>
</feature>
<dbReference type="OrthoDB" id="3231000at2759"/>
<name>A0A0D1ZR64_9EURO</name>
<evidence type="ECO:0000256" key="5">
    <source>
        <dbReference type="SAM" id="Phobius"/>
    </source>
</evidence>
<keyword evidence="4 5" id="KW-0472">Membrane</keyword>
<organism evidence="6 7">
    <name type="scientific">Cladophialophora immunda</name>
    <dbReference type="NCBI Taxonomy" id="569365"/>
    <lineage>
        <taxon>Eukaryota</taxon>
        <taxon>Fungi</taxon>
        <taxon>Dikarya</taxon>
        <taxon>Ascomycota</taxon>
        <taxon>Pezizomycotina</taxon>
        <taxon>Eurotiomycetes</taxon>
        <taxon>Chaetothyriomycetidae</taxon>
        <taxon>Chaetothyriales</taxon>
        <taxon>Herpotrichiellaceae</taxon>
        <taxon>Cladophialophora</taxon>
    </lineage>
</organism>
<dbReference type="SUPFAM" id="SSF144083">
    <property type="entry name" value="Magnesium transport protein CorA, transmembrane region"/>
    <property type="match status" value="1"/>
</dbReference>
<dbReference type="EMBL" id="KN847042">
    <property type="protein sequence ID" value="KIW30486.1"/>
    <property type="molecule type" value="Genomic_DNA"/>
</dbReference>
<keyword evidence="2 5" id="KW-0812">Transmembrane</keyword>
<dbReference type="InterPro" id="IPR002523">
    <property type="entry name" value="MgTranspt_CorA/ZnTranspt_ZntB"/>
</dbReference>
<feature type="transmembrane region" description="Helical" evidence="5">
    <location>
        <begin position="644"/>
        <end position="667"/>
    </location>
</feature>
<reference evidence="6 7" key="1">
    <citation type="submission" date="2015-01" db="EMBL/GenBank/DDBJ databases">
        <title>The Genome Sequence of Cladophialophora immunda CBS83496.</title>
        <authorList>
            <consortium name="The Broad Institute Genomics Platform"/>
            <person name="Cuomo C."/>
            <person name="de Hoog S."/>
            <person name="Gorbushina A."/>
            <person name="Stielow B."/>
            <person name="Teixiera M."/>
            <person name="Abouelleil A."/>
            <person name="Chapman S.B."/>
            <person name="Priest M."/>
            <person name="Young S.K."/>
            <person name="Wortman J."/>
            <person name="Nusbaum C."/>
            <person name="Birren B."/>
        </authorList>
    </citation>
    <scope>NUCLEOTIDE SEQUENCE [LARGE SCALE GENOMIC DNA]</scope>
    <source>
        <strain evidence="6 7">CBS 83496</strain>
    </source>
</reference>
<dbReference type="InterPro" id="IPR045863">
    <property type="entry name" value="CorA_TM1_TM2"/>
</dbReference>
<evidence type="ECO:0000256" key="1">
    <source>
        <dbReference type="ARBA" id="ARBA00004141"/>
    </source>
</evidence>
<dbReference type="GO" id="GO:0016020">
    <property type="term" value="C:membrane"/>
    <property type="evidence" value="ECO:0007669"/>
    <property type="project" value="UniProtKB-SubCell"/>
</dbReference>
<dbReference type="GO" id="GO:0046873">
    <property type="term" value="F:metal ion transmembrane transporter activity"/>
    <property type="evidence" value="ECO:0007669"/>
    <property type="project" value="InterPro"/>
</dbReference>
<protein>
    <submittedName>
        <fullName evidence="6">Uncharacterized protein</fullName>
    </submittedName>
</protein>
<feature type="transmembrane region" description="Helical" evidence="5">
    <location>
        <begin position="556"/>
        <end position="578"/>
    </location>
</feature>
<dbReference type="GeneID" id="27345422"/>
<dbReference type="Gene3D" id="1.20.58.340">
    <property type="entry name" value="Magnesium transport protein CorA, transmembrane region"/>
    <property type="match status" value="1"/>
</dbReference>
<evidence type="ECO:0000313" key="6">
    <source>
        <dbReference type="EMBL" id="KIW30486.1"/>
    </source>
</evidence>